<organism evidence="1 2">
    <name type="scientific">Lentibacter algarum</name>
    <dbReference type="NCBI Taxonomy" id="576131"/>
    <lineage>
        <taxon>Bacteria</taxon>
        <taxon>Pseudomonadati</taxon>
        <taxon>Pseudomonadota</taxon>
        <taxon>Alphaproteobacteria</taxon>
        <taxon>Rhodobacterales</taxon>
        <taxon>Roseobacteraceae</taxon>
        <taxon>Lentibacter</taxon>
    </lineage>
</organism>
<gene>
    <name evidence="1" type="ORF">SAMN05444486_102198</name>
</gene>
<evidence type="ECO:0000313" key="2">
    <source>
        <dbReference type="Proteomes" id="UP000199026"/>
    </source>
</evidence>
<reference evidence="1 2" key="1">
    <citation type="submission" date="2016-10" db="EMBL/GenBank/DDBJ databases">
        <authorList>
            <person name="de Groot N.N."/>
        </authorList>
    </citation>
    <scope>NUCLEOTIDE SEQUENCE [LARGE SCALE GENOMIC DNA]</scope>
    <source>
        <strain evidence="1 2">DSM 24677</strain>
    </source>
</reference>
<dbReference type="AlphaFoldDB" id="A0A1H3JX05"/>
<evidence type="ECO:0008006" key="3">
    <source>
        <dbReference type="Google" id="ProtNLM"/>
    </source>
</evidence>
<keyword evidence="2" id="KW-1185">Reference proteome</keyword>
<dbReference type="EMBL" id="FNPR01000002">
    <property type="protein sequence ID" value="SDY44035.1"/>
    <property type="molecule type" value="Genomic_DNA"/>
</dbReference>
<dbReference type="Proteomes" id="UP000199026">
    <property type="component" value="Unassembled WGS sequence"/>
</dbReference>
<evidence type="ECO:0000313" key="1">
    <source>
        <dbReference type="EMBL" id="SDY44035.1"/>
    </source>
</evidence>
<proteinExistence type="predicted"/>
<sequence length="227" mass="26260">MFQMDLTERAALHLARLKKLGYDVLASDDFAEIETLVQQTGKPFRSPMFDTRRNDFTEGRAFWLFLKKGETIVGGLAAQQIALGQESFEHYIRRTTSTQYNIEAKLEYVAPPLNERLRGTLIYIGDLHISDAARGKRQVLREYSRIAVILSALTWPRFDWMFAHIPHEHRSLQDVYGFSSITHSAFRWGEPRPMLRTDDMAVIYMAKIDLTHTLGIVELDQPTKDKR</sequence>
<name>A0A1H3JX05_9RHOB</name>
<protein>
    <recommendedName>
        <fullName evidence="3">N-acetyltransferase domain-containing protein</fullName>
    </recommendedName>
</protein>
<accession>A0A1H3JX05</accession>